<keyword evidence="1" id="KW-1133">Transmembrane helix</keyword>
<dbReference type="InterPro" id="IPR008979">
    <property type="entry name" value="Galactose-bd-like_sf"/>
</dbReference>
<dbReference type="AlphaFoldDB" id="A0A9Q0RHI4"/>
<comment type="caution">
    <text evidence="3">The sequence shown here is derived from an EMBL/GenBank/DDBJ whole genome shotgun (WGS) entry which is preliminary data.</text>
</comment>
<feature type="transmembrane region" description="Helical" evidence="1">
    <location>
        <begin position="21"/>
        <end position="44"/>
    </location>
</feature>
<evidence type="ECO:0000313" key="4">
    <source>
        <dbReference type="Proteomes" id="UP001149090"/>
    </source>
</evidence>
<keyword evidence="1" id="KW-0472">Membrane</keyword>
<proteinExistence type="predicted"/>
<dbReference type="InterPro" id="IPR025150">
    <property type="entry name" value="GH123_cat"/>
</dbReference>
<feature type="domain" description="Glycoside hydrolase 123 catalytic" evidence="2">
    <location>
        <begin position="332"/>
        <end position="483"/>
    </location>
</feature>
<sequence length="748" mass="84238">MGVKCFACKIRTKAFLSTKKGKIITGTIGGGLLLILIIIIAVVASRKKSEDNPIVYDLIPAESSDYSYQLSNQIEGYPLFTVPVTEKVSRTMGAPTRVGNSSQQVISFFAAKNEYEHFKLIIGPGSGTYALSVQNFTSLGTDQKVQIRVASFDQTTGFEDTLTPVNSGETITLNPSLCTPIWITVYVPKTATGKQTYYSTFSIGSTNLQMQLYVYDFSIPEDFHFRTQVNIGVGSDAQMTELHDYRFTPKSATWPSSFKYTFTWETAASGDPICTNFYDESDQGVWGIHYLAGRYLNGTGWGGRKWTTAMGFQFVDNSTPRPSSFCGISRGSTHEGTEAYNTAWCQYLTALNNYLVENGFQDQVYYYVQNEPNDQAAWDLAHFLCNLTKHAAPNLRIAVSEEPTDKIIQSTGPDPCGYDIWISYIQAYKHKFAIQRQKATGEEVWFYSLDQDVEPYFNPMEIGYRGLHDRIIPWISWTMRSTGWAYYAFSRFYDSNSRPTVRAELLREGIEDYEYLYRANGNNQPQPGTPNAVDAVSFSVAKTLTDWFQPSFALQELKHQLGLYNEGSRATLPILIYNTTINPRGSYYINFQGSSPTADPLVYDGKTWIKMTWCNFDSTLGYGFYSTEMGQARTGYASTSHSVVENSFIYNDYGRLTLFLFALENGRYNVTISVGYPDRGYANDPHNAWVEGVKLIDDVVTTSVNSILTNSTIIDLNDGYLSLEFGGRSESIDDYAYTFMEYMMIEPV</sequence>
<accession>A0A9Q0RHI4</accession>
<gene>
    <name evidence="3" type="ORF">M0811_04171</name>
</gene>
<evidence type="ECO:0000256" key="1">
    <source>
        <dbReference type="SAM" id="Phobius"/>
    </source>
</evidence>
<reference evidence="3" key="1">
    <citation type="submission" date="2022-10" db="EMBL/GenBank/DDBJ databases">
        <title>Novel sulphate-reducing endosymbionts in the free-living metamonad Anaeramoeba.</title>
        <authorList>
            <person name="Jerlstrom-Hultqvist J."/>
            <person name="Cepicka I."/>
            <person name="Gallot-Lavallee L."/>
            <person name="Salas-Leiva D."/>
            <person name="Curtis B.A."/>
            <person name="Zahonova K."/>
            <person name="Pipaliya S."/>
            <person name="Dacks J."/>
            <person name="Roger A.J."/>
        </authorList>
    </citation>
    <scope>NUCLEOTIDE SEQUENCE</scope>
    <source>
        <strain evidence="3">BMAN</strain>
    </source>
</reference>
<dbReference type="Gene3D" id="2.60.120.430">
    <property type="entry name" value="Galactose-binding lectin"/>
    <property type="match status" value="1"/>
</dbReference>
<protein>
    <recommendedName>
        <fullName evidence="2">Glycoside hydrolase 123 catalytic domain-containing protein</fullName>
    </recommendedName>
</protein>
<dbReference type="Proteomes" id="UP001149090">
    <property type="component" value="Unassembled WGS sequence"/>
</dbReference>
<evidence type="ECO:0000313" key="3">
    <source>
        <dbReference type="EMBL" id="KAJ5079858.1"/>
    </source>
</evidence>
<keyword evidence="1" id="KW-0812">Transmembrane</keyword>
<evidence type="ECO:0000259" key="2">
    <source>
        <dbReference type="Pfam" id="PF13320"/>
    </source>
</evidence>
<dbReference type="SUPFAM" id="SSF49785">
    <property type="entry name" value="Galactose-binding domain-like"/>
    <property type="match status" value="1"/>
</dbReference>
<name>A0A9Q0RHI4_ANAIG</name>
<dbReference type="OrthoDB" id="10265102at2759"/>
<dbReference type="EMBL" id="JAPDFW010000022">
    <property type="protein sequence ID" value="KAJ5079858.1"/>
    <property type="molecule type" value="Genomic_DNA"/>
</dbReference>
<dbReference type="Pfam" id="PF13320">
    <property type="entry name" value="GH123_cat"/>
    <property type="match status" value="1"/>
</dbReference>
<organism evidence="3 4">
    <name type="scientific">Anaeramoeba ignava</name>
    <name type="common">Anaerobic marine amoeba</name>
    <dbReference type="NCBI Taxonomy" id="1746090"/>
    <lineage>
        <taxon>Eukaryota</taxon>
        <taxon>Metamonada</taxon>
        <taxon>Anaeramoebidae</taxon>
        <taxon>Anaeramoeba</taxon>
    </lineage>
</organism>
<keyword evidence="4" id="KW-1185">Reference proteome</keyword>
<dbReference type="NCBIfam" id="NF041738">
    <property type="entry name" value="GG_III-CTERM"/>
    <property type="match status" value="1"/>
</dbReference>